<evidence type="ECO:0000313" key="1">
    <source>
        <dbReference type="EMBL" id="SPE31354.1"/>
    </source>
</evidence>
<dbReference type="EMBL" id="OKRB01000150">
    <property type="protein sequence ID" value="SPE31354.1"/>
    <property type="molecule type" value="Genomic_DNA"/>
</dbReference>
<reference evidence="2" key="1">
    <citation type="submission" date="2018-02" db="EMBL/GenBank/DDBJ databases">
        <authorList>
            <person name="Hausmann B."/>
        </authorList>
    </citation>
    <scope>NUCLEOTIDE SEQUENCE [LARGE SCALE GENOMIC DNA]</scope>
    <source>
        <strain evidence="2">Peat soil MAG SbA5</strain>
    </source>
</reference>
<dbReference type="Proteomes" id="UP000239735">
    <property type="component" value="Unassembled WGS sequence"/>
</dbReference>
<name>A0A2N9M7C9_9BACT</name>
<sequence>MPIEFAIGPHHAFFAAASILPFYYADKITQPEVAQSRSASFAPQVVETAQTHRICPATLGDG</sequence>
<proteinExistence type="predicted"/>
<evidence type="ECO:0000313" key="2">
    <source>
        <dbReference type="Proteomes" id="UP000239735"/>
    </source>
</evidence>
<dbReference type="AlphaFoldDB" id="A0A2N9M7C9"/>
<accession>A0A2N9M7C9</accession>
<protein>
    <submittedName>
        <fullName evidence="1">Uncharacterized protein</fullName>
    </submittedName>
</protein>
<gene>
    <name evidence="1" type="ORF">SBA5_880022</name>
</gene>
<organism evidence="1 2">
    <name type="scientific">Candidatus Sulfuritelmatomonas gaucii</name>
    <dbReference type="NCBI Taxonomy" id="2043161"/>
    <lineage>
        <taxon>Bacteria</taxon>
        <taxon>Pseudomonadati</taxon>
        <taxon>Acidobacteriota</taxon>
        <taxon>Terriglobia</taxon>
        <taxon>Terriglobales</taxon>
        <taxon>Acidobacteriaceae</taxon>
        <taxon>Candidatus Sulfuritelmatomonas</taxon>
    </lineage>
</organism>